<sequence>MGTTKQKINKPLCGLLTCLLYYTFPKTASTMGGYKAATIQGRSPRNRDRVPMWDIIKSAPEVSTTIRGALYYVPWEPCPRSRAYNGQIGPTLLTDWNLNPIENNHNNHGKIIYTPVKYFCVYHEVLLATIENG</sequence>
<dbReference type="AlphaFoldDB" id="A0A0H3N011"/>
<evidence type="ECO:0000313" key="2">
    <source>
        <dbReference type="Proteomes" id="UP000002068"/>
    </source>
</evidence>
<organism evidence="1 2">
    <name type="scientific">Clostridioides difficile (strain CD196)</name>
    <name type="common">Peptoclostridium difficile</name>
    <dbReference type="NCBI Taxonomy" id="645462"/>
    <lineage>
        <taxon>Bacteria</taxon>
        <taxon>Bacillati</taxon>
        <taxon>Bacillota</taxon>
        <taxon>Clostridia</taxon>
        <taxon>Peptostreptococcales</taxon>
        <taxon>Peptostreptococcaceae</taxon>
        <taxon>Clostridioides</taxon>
    </lineage>
</organism>
<dbReference type="Proteomes" id="UP000002068">
    <property type="component" value="Chromosome"/>
</dbReference>
<accession>A0A0H3N011</accession>
<reference evidence="1 2" key="1">
    <citation type="journal article" date="2009" name="Genome Biol.">
        <title>Comparative genome and phenotypic analysis of Clostridium difficile 027 strains provides insight into the evolution of a hypervirulent bacterium.</title>
        <authorList>
            <person name="Stabler R.A."/>
            <person name="He M."/>
            <person name="Dawson L."/>
            <person name="Martin M."/>
            <person name="Valiente E."/>
            <person name="Corton C."/>
            <person name="Lawley T.D."/>
            <person name="Sebaihia M."/>
            <person name="Quail M.A."/>
            <person name="Rose G."/>
            <person name="Gerding D.N."/>
            <person name="Gibert M."/>
            <person name="Popoff M.R."/>
            <person name="Parkhill J."/>
            <person name="Dougan G."/>
            <person name="Wren B.W."/>
        </authorList>
    </citation>
    <scope>NUCLEOTIDE SEQUENCE [LARGE SCALE GENOMIC DNA]</scope>
    <source>
        <strain evidence="1 2">CD196</strain>
    </source>
</reference>
<evidence type="ECO:0000313" key="1">
    <source>
        <dbReference type="EMBL" id="CBA61392.1"/>
    </source>
</evidence>
<dbReference type="HOGENOM" id="CLU_157226_0_0_9"/>
<gene>
    <name evidence="1" type="ordered locus">CD196_0729</name>
</gene>
<proteinExistence type="predicted"/>
<protein>
    <submittedName>
        <fullName evidence="1">Uncharacterized protein</fullName>
    </submittedName>
</protein>
<dbReference type="KEGG" id="cdc:CD196_0729"/>
<name>A0A0H3N011_CLODC</name>
<dbReference type="EMBL" id="FN538970">
    <property type="protein sequence ID" value="CBA61392.1"/>
    <property type="molecule type" value="Genomic_DNA"/>
</dbReference>